<evidence type="ECO:0000313" key="5">
    <source>
        <dbReference type="Proteomes" id="UP001209885"/>
    </source>
</evidence>
<dbReference type="EMBL" id="JAPFQN010000003">
    <property type="protein sequence ID" value="MCX2743184.1"/>
    <property type="molecule type" value="Genomic_DNA"/>
</dbReference>
<comment type="caution">
    <text evidence="4">The sequence shown here is derived from an EMBL/GenBank/DDBJ whole genome shotgun (WGS) entry which is preliminary data.</text>
</comment>
<keyword evidence="5" id="KW-1185">Reference proteome</keyword>
<sequence>MRLVYIVVEKSVELSAFSDIDNTETITAKEYIENEFFQQKKLSVINLCDNYGYQSTGYYVSLLAEARKHKVIPTVTAMQDIKTSTLIKTDLSDWDDLIQKTLSETELEKLEINIYFGTCRDLRYLKLALTLLNISQLPLLKAVFVKKSGKWYPGSIRQLSIKDLTAEEFAEFKSSLISFLKGKKLTVNYERKKYSMAILVNQEDQTPPSNAKALSRLVKEADKSGYSVEFITKNDFARLLSFDAVFIRETTNVNHHTYRFAKKAESEGIVVIDDSQSILRCTNKVFLHELLSSNGIPVPKAVVVHKSQYKTFKLPFEYPAVIKQPDGSFSKGVLKVNNHEELKASLKDMFQKSDLLIIQEFMPTEFDWRVGVLNGNPIYVCKYFMARNHWQIYNWDKKKGQSGKSETLKIEEAPKKLLNVATKASKLIGNGLYGVDIKQKDGKYFVIEINDNPSIDAGIEDKASKNFIYKSIVQEFTTRIKNTK</sequence>
<dbReference type="SUPFAM" id="SSF56059">
    <property type="entry name" value="Glutathione synthetase ATP-binding domain-like"/>
    <property type="match status" value="1"/>
</dbReference>
<evidence type="ECO:0000259" key="3">
    <source>
        <dbReference type="PROSITE" id="PS50975"/>
    </source>
</evidence>
<reference evidence="4 5" key="1">
    <citation type="submission" date="2022-11" db="EMBL/GenBank/DDBJ databases">
        <title>The characterization of three novel Bacteroidetes species and genomic analysis of their roles in tidal elemental geochemical cycles.</title>
        <authorList>
            <person name="Ma K."/>
        </authorList>
    </citation>
    <scope>NUCLEOTIDE SEQUENCE [LARGE SCALE GENOMIC DNA]</scope>
    <source>
        <strain evidence="4 5">M17</strain>
    </source>
</reference>
<dbReference type="InterPro" id="IPR025839">
    <property type="entry name" value="RLAN_dom"/>
</dbReference>
<feature type="domain" description="ATP-grasp" evidence="3">
    <location>
        <begin position="288"/>
        <end position="477"/>
    </location>
</feature>
<dbReference type="Gene3D" id="3.30.470.20">
    <property type="entry name" value="ATP-grasp fold, B domain"/>
    <property type="match status" value="1"/>
</dbReference>
<dbReference type="PROSITE" id="PS50975">
    <property type="entry name" value="ATP_GRASP"/>
    <property type="match status" value="1"/>
</dbReference>
<dbReference type="RefSeq" id="WP_266055559.1">
    <property type="nucleotide sequence ID" value="NZ_JAPFQN010000003.1"/>
</dbReference>
<dbReference type="Pfam" id="PF07478">
    <property type="entry name" value="Dala_Dala_lig_C"/>
    <property type="match status" value="1"/>
</dbReference>
<evidence type="ECO:0000256" key="2">
    <source>
        <dbReference type="PROSITE-ProRule" id="PRU00409"/>
    </source>
</evidence>
<dbReference type="PANTHER" id="PTHR21621">
    <property type="entry name" value="RIBOSOMAL PROTEIN S6 MODIFICATION PROTEIN"/>
    <property type="match status" value="1"/>
</dbReference>
<dbReference type="InterPro" id="IPR011761">
    <property type="entry name" value="ATP-grasp"/>
</dbReference>
<dbReference type="Gene3D" id="3.40.50.20">
    <property type="match status" value="1"/>
</dbReference>
<dbReference type="Pfam" id="PF14401">
    <property type="entry name" value="RLAN"/>
    <property type="match status" value="1"/>
</dbReference>
<name>A0ABT3RP99_9BACT</name>
<protein>
    <submittedName>
        <fullName evidence="4">RimK family protein</fullName>
    </submittedName>
</protein>
<proteinExistence type="predicted"/>
<evidence type="ECO:0000313" key="4">
    <source>
        <dbReference type="EMBL" id="MCX2743184.1"/>
    </source>
</evidence>
<dbReference type="InterPro" id="IPR011095">
    <property type="entry name" value="Dala_Dala_lig_C"/>
</dbReference>
<keyword evidence="2" id="KW-0067">ATP-binding</keyword>
<dbReference type="Proteomes" id="UP001209885">
    <property type="component" value="Unassembled WGS sequence"/>
</dbReference>
<organism evidence="4 5">
    <name type="scientific">Mangrovivirga halotolerans</name>
    <dbReference type="NCBI Taxonomy" id="2993936"/>
    <lineage>
        <taxon>Bacteria</taxon>
        <taxon>Pseudomonadati</taxon>
        <taxon>Bacteroidota</taxon>
        <taxon>Cytophagia</taxon>
        <taxon>Cytophagales</taxon>
        <taxon>Mangrovivirgaceae</taxon>
        <taxon>Mangrovivirga</taxon>
    </lineage>
</organism>
<gene>
    <name evidence="4" type="ORF">OO013_04870</name>
</gene>
<dbReference type="PANTHER" id="PTHR21621:SF0">
    <property type="entry name" value="BETA-CITRYLGLUTAMATE SYNTHASE B-RELATED"/>
    <property type="match status" value="1"/>
</dbReference>
<evidence type="ECO:0000256" key="1">
    <source>
        <dbReference type="ARBA" id="ARBA00022598"/>
    </source>
</evidence>
<dbReference type="Gene3D" id="3.30.1490.20">
    <property type="entry name" value="ATP-grasp fold, A domain"/>
    <property type="match status" value="1"/>
</dbReference>
<dbReference type="InterPro" id="IPR013815">
    <property type="entry name" value="ATP_grasp_subdomain_1"/>
</dbReference>
<keyword evidence="2" id="KW-0547">Nucleotide-binding</keyword>
<accession>A0ABT3RP99</accession>
<keyword evidence="1" id="KW-0436">Ligase</keyword>